<keyword evidence="1" id="KW-0812">Transmembrane</keyword>
<evidence type="ECO:0000256" key="1">
    <source>
        <dbReference type="SAM" id="Phobius"/>
    </source>
</evidence>
<protein>
    <submittedName>
        <fullName evidence="2">Uncharacterized protein</fullName>
    </submittedName>
</protein>
<evidence type="ECO:0000313" key="3">
    <source>
        <dbReference type="Proteomes" id="UP001314170"/>
    </source>
</evidence>
<comment type="caution">
    <text evidence="2">The sequence shown here is derived from an EMBL/GenBank/DDBJ whole genome shotgun (WGS) entry which is preliminary data.</text>
</comment>
<organism evidence="2 3">
    <name type="scientific">Dovyalis caffra</name>
    <dbReference type="NCBI Taxonomy" id="77055"/>
    <lineage>
        <taxon>Eukaryota</taxon>
        <taxon>Viridiplantae</taxon>
        <taxon>Streptophyta</taxon>
        <taxon>Embryophyta</taxon>
        <taxon>Tracheophyta</taxon>
        <taxon>Spermatophyta</taxon>
        <taxon>Magnoliopsida</taxon>
        <taxon>eudicotyledons</taxon>
        <taxon>Gunneridae</taxon>
        <taxon>Pentapetalae</taxon>
        <taxon>rosids</taxon>
        <taxon>fabids</taxon>
        <taxon>Malpighiales</taxon>
        <taxon>Salicaceae</taxon>
        <taxon>Flacourtieae</taxon>
        <taxon>Dovyalis</taxon>
    </lineage>
</organism>
<feature type="transmembrane region" description="Helical" evidence="1">
    <location>
        <begin position="105"/>
        <end position="128"/>
    </location>
</feature>
<evidence type="ECO:0000313" key="2">
    <source>
        <dbReference type="EMBL" id="CAK7350266.1"/>
    </source>
</evidence>
<gene>
    <name evidence="2" type="ORF">DCAF_LOCUS22994</name>
</gene>
<dbReference type="PANTHER" id="PTHR31260">
    <property type="entry name" value="CYSTATIN/MONELLIN SUPERFAMILY PROTEIN"/>
    <property type="match status" value="1"/>
</dbReference>
<reference evidence="2 3" key="1">
    <citation type="submission" date="2024-01" db="EMBL/GenBank/DDBJ databases">
        <authorList>
            <person name="Waweru B."/>
        </authorList>
    </citation>
    <scope>NUCLEOTIDE SEQUENCE [LARGE SCALE GENOMIC DNA]</scope>
</reference>
<keyword evidence="1" id="KW-1133">Transmembrane helix</keyword>
<sequence>MMTKEELVRYVGDVRNSKGFDIENDTPLVERWMDPVDQLQGPEAATIERCARVAVHRYNVKKKGKKILKFDKVVKATLAIKSIRVYYITLEAESKMRQQLIRPGVFTPTILISVLSQVAIASLAYAAFGGQEKYVI</sequence>
<accession>A0AAV1SIN8</accession>
<keyword evidence="3" id="KW-1185">Reference proteome</keyword>
<dbReference type="InterPro" id="IPR006462">
    <property type="entry name" value="MS5"/>
</dbReference>
<name>A0AAV1SIN8_9ROSI</name>
<dbReference type="EMBL" id="CAWUPB010001184">
    <property type="protein sequence ID" value="CAK7350266.1"/>
    <property type="molecule type" value="Genomic_DNA"/>
</dbReference>
<proteinExistence type="predicted"/>
<dbReference type="PANTHER" id="PTHR31260:SF28">
    <property type="entry name" value="CYSTATIN DOMAIN PROTEIN"/>
    <property type="match status" value="1"/>
</dbReference>
<dbReference type="AlphaFoldDB" id="A0AAV1SIN8"/>
<dbReference type="Proteomes" id="UP001314170">
    <property type="component" value="Unassembled WGS sequence"/>
</dbReference>
<dbReference type="Gene3D" id="3.10.450.10">
    <property type="match status" value="1"/>
</dbReference>
<keyword evidence="1" id="KW-0472">Membrane</keyword>